<dbReference type="InterPro" id="IPR000719">
    <property type="entry name" value="Prot_kinase_dom"/>
</dbReference>
<dbReference type="EMBL" id="JACHGN010000010">
    <property type="protein sequence ID" value="MBB5135170.1"/>
    <property type="molecule type" value="Genomic_DNA"/>
</dbReference>
<keyword evidence="2" id="KW-0547">Nucleotide-binding</keyword>
<keyword evidence="5" id="KW-1133">Transmembrane helix</keyword>
<reference evidence="7 8" key="1">
    <citation type="submission" date="2020-08" db="EMBL/GenBank/DDBJ databases">
        <title>Genomic Encyclopedia of Type Strains, Phase IV (KMG-IV): sequencing the most valuable type-strain genomes for metagenomic binning, comparative biology and taxonomic classification.</title>
        <authorList>
            <person name="Goeker M."/>
        </authorList>
    </citation>
    <scope>NUCLEOTIDE SEQUENCE [LARGE SCALE GENOMIC DNA]</scope>
    <source>
        <strain evidence="7 8">DSM 45615</strain>
    </source>
</reference>
<feature type="transmembrane region" description="Helical" evidence="5">
    <location>
        <begin position="259"/>
        <end position="281"/>
    </location>
</feature>
<evidence type="ECO:0000256" key="2">
    <source>
        <dbReference type="ARBA" id="ARBA00022741"/>
    </source>
</evidence>
<dbReference type="GO" id="GO:0005524">
    <property type="term" value="F:ATP binding"/>
    <property type="evidence" value="ECO:0007669"/>
    <property type="project" value="UniProtKB-KW"/>
</dbReference>
<dbReference type="InterPro" id="IPR011009">
    <property type="entry name" value="Kinase-like_dom_sf"/>
</dbReference>
<keyword evidence="5" id="KW-0812">Transmembrane</keyword>
<keyword evidence="1" id="KW-0808">Transferase</keyword>
<evidence type="ECO:0000256" key="3">
    <source>
        <dbReference type="ARBA" id="ARBA00022777"/>
    </source>
</evidence>
<keyword evidence="4" id="KW-0067">ATP-binding</keyword>
<dbReference type="PANTHER" id="PTHR43289">
    <property type="entry name" value="MITOGEN-ACTIVATED PROTEIN KINASE KINASE KINASE 20-RELATED"/>
    <property type="match status" value="1"/>
</dbReference>
<comment type="caution">
    <text evidence="7">The sequence shown here is derived from an EMBL/GenBank/DDBJ whole genome shotgun (WGS) entry which is preliminary data.</text>
</comment>
<evidence type="ECO:0000256" key="1">
    <source>
        <dbReference type="ARBA" id="ARBA00022679"/>
    </source>
</evidence>
<dbReference type="GO" id="GO:0004674">
    <property type="term" value="F:protein serine/threonine kinase activity"/>
    <property type="evidence" value="ECO:0007669"/>
    <property type="project" value="TreeGrafter"/>
</dbReference>
<evidence type="ECO:0000256" key="4">
    <source>
        <dbReference type="ARBA" id="ARBA00022840"/>
    </source>
</evidence>
<organism evidence="7 8">
    <name type="scientific">Thermocatellispora tengchongensis</name>
    <dbReference type="NCBI Taxonomy" id="1073253"/>
    <lineage>
        <taxon>Bacteria</taxon>
        <taxon>Bacillati</taxon>
        <taxon>Actinomycetota</taxon>
        <taxon>Actinomycetes</taxon>
        <taxon>Streptosporangiales</taxon>
        <taxon>Streptosporangiaceae</taxon>
        <taxon>Thermocatellispora</taxon>
    </lineage>
</organism>
<evidence type="ECO:0000313" key="7">
    <source>
        <dbReference type="EMBL" id="MBB5135170.1"/>
    </source>
</evidence>
<keyword evidence="3" id="KW-0418">Kinase</keyword>
<evidence type="ECO:0000259" key="6">
    <source>
        <dbReference type="PROSITE" id="PS50011"/>
    </source>
</evidence>
<dbReference type="Gene3D" id="1.10.510.10">
    <property type="entry name" value="Transferase(Phosphotransferase) domain 1"/>
    <property type="match status" value="1"/>
</dbReference>
<dbReference type="SUPFAM" id="SSF50960">
    <property type="entry name" value="TolB, C-terminal domain"/>
    <property type="match status" value="1"/>
</dbReference>
<sequence>MVIKLLHPDADPERFMRVIEPLQGASAFCTAQILDSGTQDGRPYVVSEYIDGPTLRAAAEAGELLRDAALHRFAVGTATALVAIHQTGVVHGDIGPDNVVLGPDGPRVINFGVARAVQATGAATTRKVDVPAFTAPERLQGREIEPAADMFSWAATIAYAASGRSPFDGGSMAGTVNKIMNAEPDLPELGDLRGLVLACLAKDPARRPSASEALLRLVGETGFLTGSVSAALPPPSGPAYDLPPPRGATTTAPVRRMGVVLVAVVAFLAGGVLTGGTVYTLTGREGPVAAAPSASPSGPVITSAPPITPGFTQAPFASVAPTPATNTKLPDIGVMLHEHPDDAVHLAAYLQAKAPFNAFVREPSGKFKAVGLGEEPSLSPDGRWVALNPWLKFQGSDMDQVNFTNLATGEKFTVTTVKKPQQTWFPVWSRDSRRLLLSVTDEKRERITGFALIDVTTKKATVVEAEYHDDIRLTYAFTPDGTIVRGYGNGKSYGMEFYNLSGQVVRSMHWVGRPPRAPDWYSPSGKQFLTVCPNGEDLCVWNADTGVRRATVPKISSEAGLLGWFDENHLLIHQPGKGKKDRREGEVRIVDFTGDVARVLADVDPLSASLQWAPVVR</sequence>
<dbReference type="AlphaFoldDB" id="A0A840PCL8"/>
<dbReference type="PANTHER" id="PTHR43289:SF34">
    <property type="entry name" value="SERINE_THREONINE-PROTEIN KINASE YBDM-RELATED"/>
    <property type="match status" value="1"/>
</dbReference>
<dbReference type="Gene3D" id="2.120.10.30">
    <property type="entry name" value="TolB, C-terminal domain"/>
    <property type="match status" value="1"/>
</dbReference>
<feature type="domain" description="Protein kinase" evidence="6">
    <location>
        <begin position="1"/>
        <end position="224"/>
    </location>
</feature>
<gene>
    <name evidence="7" type="ORF">HNP84_004906</name>
</gene>
<dbReference type="CDD" id="cd14014">
    <property type="entry name" value="STKc_PknB_like"/>
    <property type="match status" value="1"/>
</dbReference>
<dbReference type="SUPFAM" id="SSF56112">
    <property type="entry name" value="Protein kinase-like (PK-like)"/>
    <property type="match status" value="1"/>
</dbReference>
<keyword evidence="8" id="KW-1185">Reference proteome</keyword>
<dbReference type="Pfam" id="PF00069">
    <property type="entry name" value="Pkinase"/>
    <property type="match status" value="1"/>
</dbReference>
<name>A0A840PCL8_9ACTN</name>
<keyword evidence="5" id="KW-0472">Membrane</keyword>
<dbReference type="Proteomes" id="UP000578449">
    <property type="component" value="Unassembled WGS sequence"/>
</dbReference>
<dbReference type="PROSITE" id="PS50011">
    <property type="entry name" value="PROTEIN_KINASE_DOM"/>
    <property type="match status" value="1"/>
</dbReference>
<proteinExistence type="predicted"/>
<accession>A0A840PCL8</accession>
<evidence type="ECO:0000256" key="5">
    <source>
        <dbReference type="SAM" id="Phobius"/>
    </source>
</evidence>
<evidence type="ECO:0000313" key="8">
    <source>
        <dbReference type="Proteomes" id="UP000578449"/>
    </source>
</evidence>
<dbReference type="InterPro" id="IPR011042">
    <property type="entry name" value="6-blade_b-propeller_TolB-like"/>
</dbReference>
<protein>
    <recommendedName>
        <fullName evidence="6">Protein kinase domain-containing protein</fullName>
    </recommendedName>
</protein>